<keyword evidence="2" id="KW-1185">Reference proteome</keyword>
<dbReference type="AlphaFoldDB" id="A0A4C1ZX87"/>
<evidence type="ECO:0000313" key="2">
    <source>
        <dbReference type="Proteomes" id="UP000299102"/>
    </source>
</evidence>
<proteinExistence type="predicted"/>
<name>A0A4C1ZX87_EUMVA</name>
<accession>A0A4C1ZX87</accession>
<dbReference type="EMBL" id="BGZK01002191">
    <property type="protein sequence ID" value="GBP91649.1"/>
    <property type="molecule type" value="Genomic_DNA"/>
</dbReference>
<evidence type="ECO:0000313" key="1">
    <source>
        <dbReference type="EMBL" id="GBP91649.1"/>
    </source>
</evidence>
<gene>
    <name evidence="1" type="ORF">EVAR_68283_1</name>
</gene>
<organism evidence="1 2">
    <name type="scientific">Eumeta variegata</name>
    <name type="common">Bagworm moth</name>
    <name type="synonym">Eumeta japonica</name>
    <dbReference type="NCBI Taxonomy" id="151549"/>
    <lineage>
        <taxon>Eukaryota</taxon>
        <taxon>Metazoa</taxon>
        <taxon>Ecdysozoa</taxon>
        <taxon>Arthropoda</taxon>
        <taxon>Hexapoda</taxon>
        <taxon>Insecta</taxon>
        <taxon>Pterygota</taxon>
        <taxon>Neoptera</taxon>
        <taxon>Endopterygota</taxon>
        <taxon>Lepidoptera</taxon>
        <taxon>Glossata</taxon>
        <taxon>Ditrysia</taxon>
        <taxon>Tineoidea</taxon>
        <taxon>Psychidae</taxon>
        <taxon>Oiketicinae</taxon>
        <taxon>Eumeta</taxon>
    </lineage>
</organism>
<protein>
    <submittedName>
        <fullName evidence="1">Uncharacterized protein</fullName>
    </submittedName>
</protein>
<comment type="caution">
    <text evidence="1">The sequence shown here is derived from an EMBL/GenBank/DDBJ whole genome shotgun (WGS) entry which is preliminary data.</text>
</comment>
<sequence>MRKRVETRTEVKSSLEARIRIKTMTGIRDRKRYQSISALRWKLIMDKRHLTTVKQAMLGCYRLKPPQCASDRLPAGNVSTFSHPSPAPAVMANLKEELFTVSDRHGEYRSGARGHAPATSDL</sequence>
<dbReference type="Proteomes" id="UP000299102">
    <property type="component" value="Unassembled WGS sequence"/>
</dbReference>
<reference evidence="1 2" key="1">
    <citation type="journal article" date="2019" name="Commun. Biol.">
        <title>The bagworm genome reveals a unique fibroin gene that provides high tensile strength.</title>
        <authorList>
            <person name="Kono N."/>
            <person name="Nakamura H."/>
            <person name="Ohtoshi R."/>
            <person name="Tomita M."/>
            <person name="Numata K."/>
            <person name="Arakawa K."/>
        </authorList>
    </citation>
    <scope>NUCLEOTIDE SEQUENCE [LARGE SCALE GENOMIC DNA]</scope>
</reference>